<keyword evidence="2" id="KW-1185">Reference proteome</keyword>
<dbReference type="PATRIC" id="fig|1283301.3.peg.262"/>
<evidence type="ECO:0000313" key="1">
    <source>
        <dbReference type="EMBL" id="EPJ42676.1"/>
    </source>
</evidence>
<name>S4MZH4_9ACTN</name>
<sequence>MTRPYGVTFDGGDLYGAMFSGGRVHVTDAVFSGATVRFSGATVDFSSDGTGYPRGKASATAPCVSGDSTTILRRLTAQFLHQGAHALSACTSCGPQTCWISPVQRSTPATSAR</sequence>
<dbReference type="Proteomes" id="UP000015001">
    <property type="component" value="Unassembled WGS sequence"/>
</dbReference>
<organism evidence="1 2">
    <name type="scientific">Streptomyces afghaniensis 772</name>
    <dbReference type="NCBI Taxonomy" id="1283301"/>
    <lineage>
        <taxon>Bacteria</taxon>
        <taxon>Bacillati</taxon>
        <taxon>Actinomycetota</taxon>
        <taxon>Actinomycetes</taxon>
        <taxon>Kitasatosporales</taxon>
        <taxon>Streptomycetaceae</taxon>
        <taxon>Streptomyces</taxon>
    </lineage>
</organism>
<evidence type="ECO:0000313" key="2">
    <source>
        <dbReference type="Proteomes" id="UP000015001"/>
    </source>
</evidence>
<accession>S4MZH4</accession>
<comment type="caution">
    <text evidence="1">The sequence shown here is derived from an EMBL/GenBank/DDBJ whole genome shotgun (WGS) entry which is preliminary data.</text>
</comment>
<proteinExistence type="predicted"/>
<dbReference type="HOGENOM" id="CLU_2132038_0_0_11"/>
<gene>
    <name evidence="1" type="ORF">STAFG_0277</name>
</gene>
<reference evidence="1 2" key="1">
    <citation type="submission" date="2013-02" db="EMBL/GenBank/DDBJ databases">
        <title>Draft Genome Sequence of Streptomyces afghaniensis, Which Produces Compounds of the Julimycin B-Complex.</title>
        <authorList>
            <person name="Gruening B.A."/>
            <person name="Praeg A."/>
            <person name="Erxleben A."/>
            <person name="Guenther S."/>
            <person name="Fiedler H.-P."/>
            <person name="Goodfellow M."/>
            <person name="Mueller M."/>
        </authorList>
    </citation>
    <scope>NUCLEOTIDE SEQUENCE [LARGE SCALE GENOMIC DNA]</scope>
    <source>
        <strain evidence="1 2">772</strain>
    </source>
</reference>
<dbReference type="AlphaFoldDB" id="S4MZH4"/>
<dbReference type="EMBL" id="AOPY01001102">
    <property type="protein sequence ID" value="EPJ42676.1"/>
    <property type="molecule type" value="Genomic_DNA"/>
</dbReference>
<protein>
    <submittedName>
        <fullName evidence="1">Uncharacterized protein</fullName>
    </submittedName>
</protein>